<dbReference type="Proteomes" id="UP000886817">
    <property type="component" value="Unassembled WGS sequence"/>
</dbReference>
<evidence type="ECO:0000256" key="1">
    <source>
        <dbReference type="ARBA" id="ARBA00004496"/>
    </source>
</evidence>
<organism evidence="7 8">
    <name type="scientific">Candidatus Blautia gallistercoris</name>
    <dbReference type="NCBI Taxonomy" id="2838490"/>
    <lineage>
        <taxon>Bacteria</taxon>
        <taxon>Bacillati</taxon>
        <taxon>Bacillota</taxon>
        <taxon>Clostridia</taxon>
        <taxon>Lachnospirales</taxon>
        <taxon>Lachnospiraceae</taxon>
        <taxon>Blautia</taxon>
    </lineage>
</organism>
<accession>A0A9D2B3K7</accession>
<evidence type="ECO:0000256" key="3">
    <source>
        <dbReference type="ARBA" id="ARBA00022596"/>
    </source>
</evidence>
<proteinExistence type="inferred from homology"/>
<dbReference type="GO" id="GO:0016151">
    <property type="term" value="F:nickel cation binding"/>
    <property type="evidence" value="ECO:0007669"/>
    <property type="project" value="UniProtKB-UniRule"/>
</dbReference>
<dbReference type="InterPro" id="IPR007864">
    <property type="entry name" value="UreE_C_dom"/>
</dbReference>
<dbReference type="GO" id="GO:0005737">
    <property type="term" value="C:cytoplasm"/>
    <property type="evidence" value="ECO:0007669"/>
    <property type="project" value="UniProtKB-SubCell"/>
</dbReference>
<evidence type="ECO:0000259" key="6">
    <source>
        <dbReference type="SMART" id="SM00988"/>
    </source>
</evidence>
<dbReference type="HAMAP" id="MF_00822">
    <property type="entry name" value="UreE"/>
    <property type="match status" value="1"/>
</dbReference>
<feature type="domain" description="UreE urease accessory N-terminal" evidence="6">
    <location>
        <begin position="6"/>
        <end position="72"/>
    </location>
</feature>
<dbReference type="SUPFAM" id="SSF69737">
    <property type="entry name" value="Urease metallochaperone UreE, C-terminal domain"/>
    <property type="match status" value="1"/>
</dbReference>
<dbReference type="GO" id="GO:0051082">
    <property type="term" value="F:unfolded protein binding"/>
    <property type="evidence" value="ECO:0007669"/>
    <property type="project" value="UniProtKB-UniRule"/>
</dbReference>
<dbReference type="AlphaFoldDB" id="A0A9D2B3K7"/>
<dbReference type="InterPro" id="IPR012406">
    <property type="entry name" value="UreE"/>
</dbReference>
<dbReference type="InterPro" id="IPR036118">
    <property type="entry name" value="UreE_N_sf"/>
</dbReference>
<evidence type="ECO:0000313" key="8">
    <source>
        <dbReference type="Proteomes" id="UP000886817"/>
    </source>
</evidence>
<comment type="similarity">
    <text evidence="5">Belongs to the UreE family.</text>
</comment>
<keyword evidence="3 5" id="KW-0533">Nickel</keyword>
<dbReference type="GO" id="GO:0006457">
    <property type="term" value="P:protein folding"/>
    <property type="evidence" value="ECO:0007669"/>
    <property type="project" value="InterPro"/>
</dbReference>
<dbReference type="Gene3D" id="3.30.70.790">
    <property type="entry name" value="UreE, C-terminal domain"/>
    <property type="match status" value="1"/>
</dbReference>
<dbReference type="SMART" id="SM00988">
    <property type="entry name" value="UreE_N"/>
    <property type="match status" value="1"/>
</dbReference>
<dbReference type="InterPro" id="IPR004029">
    <property type="entry name" value="UreE_N"/>
</dbReference>
<comment type="function">
    <text evidence="5">Involved in urease metallocenter assembly. Binds nickel. Probably functions as a nickel donor during metallocenter assembly.</text>
</comment>
<dbReference type="Pfam" id="PF05194">
    <property type="entry name" value="UreE_C"/>
    <property type="match status" value="1"/>
</dbReference>
<dbReference type="SUPFAM" id="SSF69287">
    <property type="entry name" value="Urease metallochaperone UreE, N-terminal domain"/>
    <property type="match status" value="1"/>
</dbReference>
<dbReference type="GO" id="GO:0019627">
    <property type="term" value="P:urea metabolic process"/>
    <property type="evidence" value="ECO:0007669"/>
    <property type="project" value="InterPro"/>
</dbReference>
<gene>
    <name evidence="5" type="primary">ureE</name>
    <name evidence="7" type="ORF">IAA45_09430</name>
</gene>
<comment type="subcellular location">
    <subcellularLocation>
        <location evidence="1 5">Cytoplasm</location>
    </subcellularLocation>
</comment>
<evidence type="ECO:0000256" key="2">
    <source>
        <dbReference type="ARBA" id="ARBA00022490"/>
    </source>
</evidence>
<evidence type="ECO:0000256" key="5">
    <source>
        <dbReference type="HAMAP-Rule" id="MF_00822"/>
    </source>
</evidence>
<sequence>MLCEQILGKLEEMDTSQKTVEYVDIEWHEAFKKIHRKTTDQGTDVGIRMDDSVLTRGLLQDDVIYADESRIIAVNTPPCEVIEIRLEKGYEKAAAKVCYEIGNRHAPLFWGGDGTDTLVTIYNEPVMAMLQKIHGVIPGKKTEKLNFDHRISASVHNHHH</sequence>
<evidence type="ECO:0000256" key="4">
    <source>
        <dbReference type="ARBA" id="ARBA00023186"/>
    </source>
</evidence>
<reference evidence="7" key="2">
    <citation type="submission" date="2021-04" db="EMBL/GenBank/DDBJ databases">
        <authorList>
            <person name="Gilroy R."/>
        </authorList>
    </citation>
    <scope>NUCLEOTIDE SEQUENCE</scope>
    <source>
        <strain evidence="7">ChiSjej1B19-8411</strain>
    </source>
</reference>
<reference evidence="7" key="1">
    <citation type="journal article" date="2021" name="PeerJ">
        <title>Extensive microbial diversity within the chicken gut microbiome revealed by metagenomics and culture.</title>
        <authorList>
            <person name="Gilroy R."/>
            <person name="Ravi A."/>
            <person name="Getino M."/>
            <person name="Pursley I."/>
            <person name="Horton D.L."/>
            <person name="Alikhan N.F."/>
            <person name="Baker D."/>
            <person name="Gharbi K."/>
            <person name="Hall N."/>
            <person name="Watson M."/>
            <person name="Adriaenssens E.M."/>
            <person name="Foster-Nyarko E."/>
            <person name="Jarju S."/>
            <person name="Secka A."/>
            <person name="Antonio M."/>
            <person name="Oren A."/>
            <person name="Chaudhuri R.R."/>
            <person name="La Ragione R."/>
            <person name="Hildebrand F."/>
            <person name="Pallen M.J."/>
        </authorList>
    </citation>
    <scope>NUCLEOTIDE SEQUENCE</scope>
    <source>
        <strain evidence="7">ChiSjej1B19-8411</strain>
    </source>
</reference>
<comment type="caution">
    <text evidence="7">The sequence shown here is derived from an EMBL/GenBank/DDBJ whole genome shotgun (WGS) entry which is preliminary data.</text>
</comment>
<dbReference type="GO" id="GO:0065003">
    <property type="term" value="P:protein-containing complex assembly"/>
    <property type="evidence" value="ECO:0007669"/>
    <property type="project" value="InterPro"/>
</dbReference>
<protein>
    <recommendedName>
        <fullName evidence="5">Urease accessory protein UreE</fullName>
    </recommendedName>
</protein>
<keyword evidence="2 5" id="KW-0963">Cytoplasm</keyword>
<keyword evidence="4 5" id="KW-0143">Chaperone</keyword>
<name>A0A9D2B3K7_9FIRM</name>
<evidence type="ECO:0000313" key="7">
    <source>
        <dbReference type="EMBL" id="HIX59918.1"/>
    </source>
</evidence>
<dbReference type="Gene3D" id="2.60.260.20">
    <property type="entry name" value="Urease metallochaperone UreE, N-terminal domain"/>
    <property type="match status" value="1"/>
</dbReference>
<dbReference type="EMBL" id="DXEX01000202">
    <property type="protein sequence ID" value="HIX59918.1"/>
    <property type="molecule type" value="Genomic_DNA"/>
</dbReference>
<dbReference type="PIRSF" id="PIRSF036402">
    <property type="entry name" value="Ureas_acces_UreE"/>
    <property type="match status" value="1"/>
</dbReference>
<dbReference type="Pfam" id="PF02814">
    <property type="entry name" value="UreE_N"/>
    <property type="match status" value="1"/>
</dbReference>